<dbReference type="PANTHER" id="PTHR47978">
    <property type="match status" value="1"/>
</dbReference>
<feature type="region of interest" description="Disordered" evidence="2">
    <location>
        <begin position="59"/>
        <end position="83"/>
    </location>
</feature>
<evidence type="ECO:0000313" key="4">
    <source>
        <dbReference type="Proteomes" id="UP000077755"/>
    </source>
</evidence>
<evidence type="ECO:0000313" key="3">
    <source>
        <dbReference type="EMBL" id="WOH02675.1"/>
    </source>
</evidence>
<dbReference type="Pfam" id="PF00071">
    <property type="entry name" value="Ras"/>
    <property type="match status" value="1"/>
</dbReference>
<dbReference type="Proteomes" id="UP000077755">
    <property type="component" value="Chromosome 5"/>
</dbReference>
<evidence type="ECO:0000256" key="1">
    <source>
        <dbReference type="ARBA" id="ARBA00022741"/>
    </source>
</evidence>
<dbReference type="GO" id="GO:0005525">
    <property type="term" value="F:GTP binding"/>
    <property type="evidence" value="ECO:0007669"/>
    <property type="project" value="InterPro"/>
</dbReference>
<dbReference type="EMBL" id="CP093347">
    <property type="protein sequence ID" value="WOH02675.1"/>
    <property type="molecule type" value="Genomic_DNA"/>
</dbReference>
<accession>A0AAF1B1K3</accession>
<evidence type="ECO:0000256" key="2">
    <source>
        <dbReference type="SAM" id="MobiDB-lite"/>
    </source>
</evidence>
<dbReference type="PROSITE" id="PS51419">
    <property type="entry name" value="RAB"/>
    <property type="match status" value="1"/>
</dbReference>
<protein>
    <recommendedName>
        <fullName evidence="5">Septum-promoting GTP-binding protein 1</fullName>
    </recommendedName>
</protein>
<dbReference type="PRINTS" id="PR00449">
    <property type="entry name" value="RASTRNSFRMNG"/>
</dbReference>
<dbReference type="InterPro" id="IPR027417">
    <property type="entry name" value="P-loop_NTPase"/>
</dbReference>
<dbReference type="GO" id="GO:0003924">
    <property type="term" value="F:GTPase activity"/>
    <property type="evidence" value="ECO:0007669"/>
    <property type="project" value="InterPro"/>
</dbReference>
<dbReference type="KEGG" id="dcr:108223803"/>
<dbReference type="Gene3D" id="3.40.50.300">
    <property type="entry name" value="P-loop containing nucleotide triphosphate hydrolases"/>
    <property type="match status" value="1"/>
</dbReference>
<dbReference type="AlphaFoldDB" id="A0AAF1B1K3"/>
<dbReference type="SUPFAM" id="SSF52540">
    <property type="entry name" value="P-loop containing nucleoside triphosphate hydrolases"/>
    <property type="match status" value="1"/>
</dbReference>
<name>A0AAF1B1K3_DAUCS</name>
<reference evidence="3" key="2">
    <citation type="submission" date="2022-03" db="EMBL/GenBank/DDBJ databases">
        <title>Draft title - Genomic analysis of global carrot germplasm unveils the trajectory of domestication and the origin of high carotenoid orange carrot.</title>
        <authorList>
            <person name="Iorizzo M."/>
            <person name="Ellison S."/>
            <person name="Senalik D."/>
            <person name="Macko-Podgorni A."/>
            <person name="Grzebelus D."/>
            <person name="Bostan H."/>
            <person name="Rolling W."/>
            <person name="Curaba J."/>
            <person name="Simon P."/>
        </authorList>
    </citation>
    <scope>NUCLEOTIDE SEQUENCE</scope>
    <source>
        <tissue evidence="3">Leaf</tissue>
    </source>
</reference>
<dbReference type="SMART" id="SM00175">
    <property type="entry name" value="RAB"/>
    <property type="match status" value="1"/>
</dbReference>
<sequence>MSRISRRKIRLKTKRAILLRMIALKKCVTSSWKRVVGCLMQFSAHKNNDINNHHHRQLENYSSPASSPPPSLNGAESPSADDDASDLVSIKVCILGDPKIGKTSFLTKYVGREREEGNGMDQMDKIMYVSGARIAFHICEVQGFDNSQSNLQLACKESVAMLFMFDLTSRCTLNSVINWYKEARKWNQSAMPVLVGTKFDDFVQLPLDLQWTIANQARGYAKALNATLFFSSANYNINVNKIFKFIAAKLFNLPWSIERNLTIGEPIIDF</sequence>
<keyword evidence="1" id="KW-0547">Nucleotide-binding</keyword>
<dbReference type="InterPro" id="IPR001806">
    <property type="entry name" value="Small_GTPase"/>
</dbReference>
<reference evidence="3" key="1">
    <citation type="journal article" date="2016" name="Nat. Genet.">
        <title>A high-quality carrot genome assembly provides new insights into carotenoid accumulation and asterid genome evolution.</title>
        <authorList>
            <person name="Iorizzo M."/>
            <person name="Ellison S."/>
            <person name="Senalik D."/>
            <person name="Zeng P."/>
            <person name="Satapoomin P."/>
            <person name="Huang J."/>
            <person name="Bowman M."/>
            <person name="Iovene M."/>
            <person name="Sanseverino W."/>
            <person name="Cavagnaro P."/>
            <person name="Yildiz M."/>
            <person name="Macko-Podgorni A."/>
            <person name="Moranska E."/>
            <person name="Grzebelus E."/>
            <person name="Grzebelus D."/>
            <person name="Ashrafi H."/>
            <person name="Zheng Z."/>
            <person name="Cheng S."/>
            <person name="Spooner D."/>
            <person name="Van Deynze A."/>
            <person name="Simon P."/>
        </authorList>
    </citation>
    <scope>NUCLEOTIDE SEQUENCE</scope>
    <source>
        <tissue evidence="3">Leaf</tissue>
    </source>
</reference>
<keyword evidence="4" id="KW-1185">Reference proteome</keyword>
<gene>
    <name evidence="3" type="ORF">DCAR_0522064</name>
</gene>
<evidence type="ECO:0008006" key="5">
    <source>
        <dbReference type="Google" id="ProtNLM"/>
    </source>
</evidence>
<organism evidence="3 4">
    <name type="scientific">Daucus carota subsp. sativus</name>
    <name type="common">Carrot</name>
    <dbReference type="NCBI Taxonomy" id="79200"/>
    <lineage>
        <taxon>Eukaryota</taxon>
        <taxon>Viridiplantae</taxon>
        <taxon>Streptophyta</taxon>
        <taxon>Embryophyta</taxon>
        <taxon>Tracheophyta</taxon>
        <taxon>Spermatophyta</taxon>
        <taxon>Magnoliopsida</taxon>
        <taxon>eudicotyledons</taxon>
        <taxon>Gunneridae</taxon>
        <taxon>Pentapetalae</taxon>
        <taxon>asterids</taxon>
        <taxon>campanulids</taxon>
        <taxon>Apiales</taxon>
        <taxon>Apiaceae</taxon>
        <taxon>Apioideae</taxon>
        <taxon>Scandiceae</taxon>
        <taxon>Daucinae</taxon>
        <taxon>Daucus</taxon>
        <taxon>Daucus sect. Daucus</taxon>
    </lineage>
</organism>
<proteinExistence type="predicted"/>
<dbReference type="FunFam" id="3.40.50.300:FF:000927">
    <property type="entry name" value="Septum-promoting GTP-binding protein 1"/>
    <property type="match status" value="1"/>
</dbReference>